<dbReference type="Gene3D" id="3.40.50.460">
    <property type="entry name" value="Phosphofructokinase domain"/>
    <property type="match status" value="1"/>
</dbReference>
<comment type="cofactor">
    <cofactor evidence="1 6">
        <name>Mg(2+)</name>
        <dbReference type="ChEBI" id="CHEBI:18420"/>
    </cofactor>
</comment>
<dbReference type="RefSeq" id="WP_078712502.1">
    <property type="nucleotide sequence ID" value="NZ_FUWY01000007.1"/>
</dbReference>
<dbReference type="InterPro" id="IPR011404">
    <property type="entry name" value="PPi-PFK"/>
</dbReference>
<dbReference type="InterPro" id="IPR000023">
    <property type="entry name" value="Phosphofructokinase_dom"/>
</dbReference>
<keyword evidence="6" id="KW-0963">Cytoplasm</keyword>
<feature type="binding site" evidence="6">
    <location>
        <begin position="138"/>
        <end position="140"/>
    </location>
    <ligand>
        <name>substrate</name>
    </ligand>
</feature>
<feature type="active site" description="Proton acceptor" evidence="6">
    <location>
        <position position="140"/>
    </location>
</feature>
<evidence type="ECO:0000259" key="7">
    <source>
        <dbReference type="Pfam" id="PF00365"/>
    </source>
</evidence>
<dbReference type="UniPathway" id="UPA00109">
    <property type="reaction ID" value="UER00182"/>
</dbReference>
<keyword evidence="6" id="KW-0324">Glycolysis</keyword>
<dbReference type="OrthoDB" id="9802503at2"/>
<dbReference type="Gene3D" id="3.40.50.450">
    <property type="match status" value="1"/>
</dbReference>
<dbReference type="GO" id="GO:0005737">
    <property type="term" value="C:cytoplasm"/>
    <property type="evidence" value="ECO:0007669"/>
    <property type="project" value="UniProtKB-SubCell"/>
</dbReference>
<proteinExistence type="inferred from homology"/>
<keyword evidence="5 6" id="KW-0460">Magnesium</keyword>
<feature type="domain" description="Phosphofructokinase" evidence="7">
    <location>
        <begin position="4"/>
        <end position="295"/>
    </location>
</feature>
<keyword evidence="4 6" id="KW-0418">Kinase</keyword>
<feature type="binding site" evidence="6">
    <location>
        <position position="11"/>
    </location>
    <ligand>
        <name>diphosphate</name>
        <dbReference type="ChEBI" id="CHEBI:33019"/>
    </ligand>
</feature>
<dbReference type="HAMAP" id="MF_01978">
    <property type="entry name" value="Phosphofructokinase_II_B2"/>
    <property type="match status" value="1"/>
</dbReference>
<keyword evidence="2 6" id="KW-0808">Transferase</keyword>
<dbReference type="STRING" id="118967.SAMN02745191_2104"/>
<evidence type="ECO:0000256" key="5">
    <source>
        <dbReference type="ARBA" id="ARBA00022842"/>
    </source>
</evidence>
<evidence type="ECO:0000256" key="4">
    <source>
        <dbReference type="ARBA" id="ARBA00022777"/>
    </source>
</evidence>
<organism evidence="8 9">
    <name type="scientific">Anaerorhabdus furcosa</name>
    <dbReference type="NCBI Taxonomy" id="118967"/>
    <lineage>
        <taxon>Bacteria</taxon>
        <taxon>Bacillati</taxon>
        <taxon>Bacillota</taxon>
        <taxon>Erysipelotrichia</taxon>
        <taxon>Erysipelotrichales</taxon>
        <taxon>Erysipelotrichaceae</taxon>
        <taxon>Anaerorhabdus</taxon>
    </lineage>
</organism>
<dbReference type="InterPro" id="IPR022953">
    <property type="entry name" value="ATP_PFK"/>
</dbReference>
<comment type="activity regulation">
    <text evidence="6">Non-allosteric.</text>
</comment>
<evidence type="ECO:0000313" key="8">
    <source>
        <dbReference type="EMBL" id="SJZ93724.1"/>
    </source>
</evidence>
<keyword evidence="3 6" id="KW-0479">Metal-binding</keyword>
<dbReference type="Proteomes" id="UP000243297">
    <property type="component" value="Unassembled WGS sequence"/>
</dbReference>
<dbReference type="SUPFAM" id="SSF53784">
    <property type="entry name" value="Phosphofructokinase"/>
    <property type="match status" value="1"/>
</dbReference>
<dbReference type="PANTHER" id="PTHR45770">
    <property type="entry name" value="ATP-DEPENDENT 6-PHOSPHOFRUCTOKINASE 1"/>
    <property type="match status" value="1"/>
</dbReference>
<dbReference type="GO" id="GO:0046872">
    <property type="term" value="F:metal ion binding"/>
    <property type="evidence" value="ECO:0007669"/>
    <property type="project" value="UniProtKB-KW"/>
</dbReference>
<evidence type="ECO:0000256" key="6">
    <source>
        <dbReference type="HAMAP-Rule" id="MF_01978"/>
    </source>
</evidence>
<comment type="subunit">
    <text evidence="6">Homodimer.</text>
</comment>
<feature type="binding site" evidence="6">
    <location>
        <position position="109"/>
    </location>
    <ligand>
        <name>Mg(2+)</name>
        <dbReference type="ChEBI" id="CHEBI:18420"/>
        <note>catalytic</note>
    </ligand>
</feature>
<reference evidence="9" key="1">
    <citation type="submission" date="2017-02" db="EMBL/GenBank/DDBJ databases">
        <authorList>
            <person name="Varghese N."/>
            <person name="Submissions S."/>
        </authorList>
    </citation>
    <scope>NUCLEOTIDE SEQUENCE [LARGE SCALE GENOMIC DNA]</scope>
    <source>
        <strain evidence="9">ATCC 25662</strain>
    </source>
</reference>
<keyword evidence="9" id="KW-1185">Reference proteome</keyword>
<comment type="subcellular location">
    <subcellularLocation>
        <location evidence="6">Cytoplasm</location>
    </subcellularLocation>
</comment>
<comment type="function">
    <text evidence="6">Catalyzes the phosphorylation of D-fructose 6-phosphate, the first committing step of glycolysis. Uses inorganic phosphate (PPi) as phosphoryl donor instead of ATP like common ATP-dependent phosphofructokinases (ATP-PFKs), which renders the reaction reversible, and can thus function both in glycolysis and gluconeogenesis. Consistently, PPi-PFK can replace the enzymes of both the forward (ATP-PFK) and reverse (fructose-bisphosphatase (FBPase)) reactions.</text>
</comment>
<comment type="similarity">
    <text evidence="6">Belongs to the phosphofructokinase type A (PFKA) family. PPi-dependent PFK group II subfamily. Clade 'B2' sub-subfamily.</text>
</comment>
<dbReference type="GO" id="GO:0047334">
    <property type="term" value="F:diphosphate-fructose-6-phosphate 1-phosphotransferase activity"/>
    <property type="evidence" value="ECO:0007669"/>
    <property type="project" value="UniProtKB-EC"/>
</dbReference>
<dbReference type="GO" id="GO:0003872">
    <property type="term" value="F:6-phosphofructokinase activity"/>
    <property type="evidence" value="ECO:0007669"/>
    <property type="project" value="UniProtKB-UniRule"/>
</dbReference>
<feature type="binding site" evidence="6">
    <location>
        <begin position="184"/>
        <end position="186"/>
    </location>
    <ligand>
        <name>substrate</name>
    </ligand>
</feature>
<evidence type="ECO:0000256" key="3">
    <source>
        <dbReference type="ARBA" id="ARBA00022723"/>
    </source>
</evidence>
<feature type="site" description="Important for catalytic activity; stabilizes the transition state when the phosphoryl donor is PPi" evidence="6">
    <location>
        <position position="137"/>
    </location>
</feature>
<dbReference type="AlphaFoldDB" id="A0A1T4PQ21"/>
<gene>
    <name evidence="6" type="primary">pfp</name>
    <name evidence="8" type="ORF">SAMN02745191_2104</name>
</gene>
<dbReference type="PRINTS" id="PR00476">
    <property type="entry name" value="PHFRCTKINASE"/>
</dbReference>
<dbReference type="EMBL" id="FUWY01000007">
    <property type="protein sequence ID" value="SJZ93724.1"/>
    <property type="molecule type" value="Genomic_DNA"/>
</dbReference>
<sequence>MSNCLVAQSGGPSSVINATVAGVVKANQLNPVYDTVYGGLNGIEGILNERLVDLTHMSENENRILRQTPSSALGSCRYKLKRENVQDFEKLIQVMEKYDIETLFYTGGNDSMDTVAALSEYAAAKGITNRRFVGCPKTVDNDLMVTDHCPGFASAAKFIATTAMQTWLDVNVYTRQEVFVLETMGRDAGWLAASSCLSGIVDLVVLPEQPFNKEVFLAEVKKCIEEKNKCYVVVSEGVRYADGTYLAAGEAKNDGFGHAILGGAGNAIKNLILETGTASRCKVQDLSTAQRCHASEQSLVDVEESFKLGMSAHMRSMDKAFTGKMVGVKRKDTAEYDVEFFATDASNVANHVKNFPAEWILPNYRGISDAAYSYLRPLIQGEPVIIMENGIPAYVKPYYMR</sequence>
<dbReference type="InterPro" id="IPR035966">
    <property type="entry name" value="PKF_sf"/>
</dbReference>
<dbReference type="Pfam" id="PF00365">
    <property type="entry name" value="PFK"/>
    <property type="match status" value="1"/>
</dbReference>
<name>A0A1T4PQ21_9FIRM</name>
<evidence type="ECO:0000256" key="1">
    <source>
        <dbReference type="ARBA" id="ARBA00001946"/>
    </source>
</evidence>
<dbReference type="PIRSF" id="PIRSF036483">
    <property type="entry name" value="PFK_XF0274"/>
    <property type="match status" value="1"/>
</dbReference>
<comment type="caution">
    <text evidence="6">Lacks conserved residue(s) required for the propagation of feature annotation.</text>
</comment>
<evidence type="ECO:0000256" key="2">
    <source>
        <dbReference type="ARBA" id="ARBA00022679"/>
    </source>
</evidence>
<evidence type="ECO:0000313" key="9">
    <source>
        <dbReference type="Proteomes" id="UP000243297"/>
    </source>
</evidence>
<dbReference type="InterPro" id="IPR050929">
    <property type="entry name" value="PFKA"/>
</dbReference>
<accession>A0A1T4PQ21</accession>
<dbReference type="EC" id="2.7.1.90" evidence="6"/>
<comment type="catalytic activity">
    <reaction evidence="6">
        <text>beta-D-fructose 6-phosphate + diphosphate = beta-D-fructose 1,6-bisphosphate + phosphate + H(+)</text>
        <dbReference type="Rhea" id="RHEA:13613"/>
        <dbReference type="ChEBI" id="CHEBI:15378"/>
        <dbReference type="ChEBI" id="CHEBI:32966"/>
        <dbReference type="ChEBI" id="CHEBI:33019"/>
        <dbReference type="ChEBI" id="CHEBI:43474"/>
        <dbReference type="ChEBI" id="CHEBI:57634"/>
        <dbReference type="EC" id="2.7.1.90"/>
    </reaction>
</comment>
<protein>
    <recommendedName>
        <fullName evidence="6">Pyrophosphate--fructose 6-phosphate 1-phosphotransferase</fullName>
        <ecNumber evidence="6">2.7.1.90</ecNumber>
    </recommendedName>
    <alternativeName>
        <fullName evidence="6">6-phosphofructokinase, pyrophosphate dependent</fullName>
    </alternativeName>
    <alternativeName>
        <fullName evidence="6">PPi-dependent phosphofructokinase</fullName>
        <shortName evidence="6">PPi-PFK</shortName>
    </alternativeName>
    <alternativeName>
        <fullName evidence="6">Pyrophosphate-dependent 6-phosphofructose-1-kinase</fullName>
    </alternativeName>
</protein>
<feature type="site" description="Important for catalytic activity and substrate specificity; stabilizes the transition state when the phosphoryl donor is PPi; prevents ATP from binding by mimicking the alpha-phosphate group of ATP" evidence="6">
    <location>
        <position position="110"/>
    </location>
</feature>
<comment type="pathway">
    <text evidence="6">Carbohydrate degradation; glycolysis; D-glyceraldehyde 3-phosphate and glycerone phosphate from D-glucose: step 3/4.</text>
</comment>
<feature type="binding site" evidence="6">
    <location>
        <position position="236"/>
    </location>
    <ligand>
        <name>substrate</name>
    </ligand>
</feature>
<dbReference type="GO" id="GO:0006002">
    <property type="term" value="P:fructose 6-phosphate metabolic process"/>
    <property type="evidence" value="ECO:0007669"/>
    <property type="project" value="InterPro"/>
</dbReference>
<dbReference type="NCBIfam" id="NF010675">
    <property type="entry name" value="PRK14072.1"/>
    <property type="match status" value="1"/>
</dbReference>